<proteinExistence type="predicted"/>
<evidence type="ECO:0000313" key="2">
    <source>
        <dbReference type="Proteomes" id="UP001215598"/>
    </source>
</evidence>
<name>A0AAD7JNR6_9AGAR</name>
<dbReference type="Proteomes" id="UP001215598">
    <property type="component" value="Unassembled WGS sequence"/>
</dbReference>
<sequence>MGDDHTLARTCCLPHSLSVTCAHKALTGLLGDHLLSIGRLLHGIGILYLATSESVMPRNVDVVSFLAESMILLPLLVPSYCAMSIGPLMVVAYIKDGYWWAHKISYPWLLPSLNRSLTSMSHLHWDLTPGDTNPIEGSHVQDNQVNATNRTFIEAILLAREYDNNTARVIKASLTSGVLENGNNSLQARYAAAARRQTRNKAKAVERAAADGGKKVRAKLKAAEQESRAKDLEIARLTAMLAAGPSTPRRIASPFPQTNHTLPANLSPVAGPSRLPALNLFPSLPPMTPIAEPRSDFDYQLAMRSDILDATLHRINQLPMYRGKLDSRNRLMYSVGSDDEVLASDPYPISP</sequence>
<evidence type="ECO:0000313" key="1">
    <source>
        <dbReference type="EMBL" id="KAJ7767206.1"/>
    </source>
</evidence>
<gene>
    <name evidence="1" type="ORF">B0H16DRAFT_1453534</name>
</gene>
<accession>A0AAD7JNR6</accession>
<comment type="caution">
    <text evidence="1">The sequence shown here is derived from an EMBL/GenBank/DDBJ whole genome shotgun (WGS) entry which is preliminary data.</text>
</comment>
<reference evidence="1" key="1">
    <citation type="submission" date="2023-03" db="EMBL/GenBank/DDBJ databases">
        <title>Massive genome expansion in bonnet fungi (Mycena s.s.) driven by repeated elements and novel gene families across ecological guilds.</title>
        <authorList>
            <consortium name="Lawrence Berkeley National Laboratory"/>
            <person name="Harder C.B."/>
            <person name="Miyauchi S."/>
            <person name="Viragh M."/>
            <person name="Kuo A."/>
            <person name="Thoen E."/>
            <person name="Andreopoulos B."/>
            <person name="Lu D."/>
            <person name="Skrede I."/>
            <person name="Drula E."/>
            <person name="Henrissat B."/>
            <person name="Morin E."/>
            <person name="Kohler A."/>
            <person name="Barry K."/>
            <person name="LaButti K."/>
            <person name="Morin E."/>
            <person name="Salamov A."/>
            <person name="Lipzen A."/>
            <person name="Mereny Z."/>
            <person name="Hegedus B."/>
            <person name="Baldrian P."/>
            <person name="Stursova M."/>
            <person name="Weitz H."/>
            <person name="Taylor A."/>
            <person name="Grigoriev I.V."/>
            <person name="Nagy L.G."/>
            <person name="Martin F."/>
            <person name="Kauserud H."/>
        </authorList>
    </citation>
    <scope>NUCLEOTIDE SEQUENCE</scope>
    <source>
        <strain evidence="1">CBHHK182m</strain>
    </source>
</reference>
<keyword evidence="2" id="KW-1185">Reference proteome</keyword>
<organism evidence="1 2">
    <name type="scientific">Mycena metata</name>
    <dbReference type="NCBI Taxonomy" id="1033252"/>
    <lineage>
        <taxon>Eukaryota</taxon>
        <taxon>Fungi</taxon>
        <taxon>Dikarya</taxon>
        <taxon>Basidiomycota</taxon>
        <taxon>Agaricomycotina</taxon>
        <taxon>Agaricomycetes</taxon>
        <taxon>Agaricomycetidae</taxon>
        <taxon>Agaricales</taxon>
        <taxon>Marasmiineae</taxon>
        <taxon>Mycenaceae</taxon>
        <taxon>Mycena</taxon>
    </lineage>
</organism>
<protein>
    <submittedName>
        <fullName evidence="1">Uncharacterized protein</fullName>
    </submittedName>
</protein>
<dbReference type="AlphaFoldDB" id="A0AAD7JNR6"/>
<dbReference type="EMBL" id="JARKIB010000022">
    <property type="protein sequence ID" value="KAJ7767206.1"/>
    <property type="molecule type" value="Genomic_DNA"/>
</dbReference>